<dbReference type="OrthoDB" id="432544at2759"/>
<gene>
    <name evidence="4" type="ORF">PGLA1383_LOCUS19619</name>
</gene>
<dbReference type="InterPro" id="IPR039104">
    <property type="entry name" value="6PGL"/>
</dbReference>
<evidence type="ECO:0000256" key="1">
    <source>
        <dbReference type="SAM" id="Coils"/>
    </source>
</evidence>
<dbReference type="GO" id="GO:0016832">
    <property type="term" value="F:aldehyde-lyase activity"/>
    <property type="evidence" value="ECO:0007669"/>
    <property type="project" value="InterPro"/>
</dbReference>
<dbReference type="Proteomes" id="UP000654075">
    <property type="component" value="Unassembled WGS sequence"/>
</dbReference>
<feature type="non-terminal residue" evidence="4">
    <location>
        <position position="1"/>
    </location>
</feature>
<dbReference type="Gene3D" id="3.40.50.1360">
    <property type="match status" value="1"/>
</dbReference>
<feature type="domain" description="Glucosamine/galactosamine-6-phosphate isomerase" evidence="3">
    <location>
        <begin position="458"/>
        <end position="609"/>
    </location>
</feature>
<name>A0A813EP50_POLGL</name>
<sequence length="726" mass="77074">MIVLAMPTCKHRHQLQRHLLNLAQQKASAHPPTPAHASSGGGRKSFSKASAVSGEQGGGAPLVGFPFPPPPPMRPPAKAAPKSRPLPKQAVWSKAMCLVSAKSAAIPDLPSAKLTWVKQEADSTPAIRPDGSEQRAPKRARPTPPPGAPPAELLRTSSYSEGLQEVGEAHWAGAAGLQEEEQEVEVDLSAKVQGLILGWWQSLGGDEKKSAKGSNQKLLDSHTRRDLLTRQFQKERDALKAEIAREEQLAARRDREDVEAFKLDRSKLRNAGVLEIISVDVASSLRDVRILGSCGGPPAALSEAVAQLSCSMRCALTCCRQQARRERDFEAAWSAERLARQEGARKRRVELLRLVADARFSTSDGRLVRVLEDEEGVSQAVCQEVIAAANAAISSKGAFSIAVPGGSIVAALAKLPKDAFDASKVHVFFCNERIGEGKCYKGFPNKDLWRQTPAGEGKCYKGALKSFVEPMGIPADQVHKVGEGDPDDVAAQYTDLLMSQAANVVGRSASGLPSVDLVLLGTGEDGHVGSLHPNKKEIRASGNGKAVLSINEGGKTSIAVSMDFIRAAARVVLSAAKGSRAPMVARALRSNCGSYDTPASMVSAKSTTWLCDKESISQYKSSGHVDVKVAELDSYWGIPGMKAGVITGDLAWALLRFAKAKGFAIPAFNCTSTSSVNAVLEAGMKLNRPVIVQFSEGGAAFFAGKSLPNDKKVLQASILGAVAGAQ</sequence>
<dbReference type="PANTHER" id="PTHR11054">
    <property type="entry name" value="6-PHOSPHOGLUCONOLACTONASE"/>
    <property type="match status" value="1"/>
</dbReference>
<dbReference type="SUPFAM" id="SSF51569">
    <property type="entry name" value="Aldolase"/>
    <property type="match status" value="1"/>
</dbReference>
<evidence type="ECO:0000256" key="2">
    <source>
        <dbReference type="SAM" id="MobiDB-lite"/>
    </source>
</evidence>
<accession>A0A813EP50</accession>
<dbReference type="EMBL" id="CAJNNV010013049">
    <property type="protein sequence ID" value="CAE8601324.1"/>
    <property type="molecule type" value="Genomic_DNA"/>
</dbReference>
<evidence type="ECO:0000259" key="3">
    <source>
        <dbReference type="Pfam" id="PF01182"/>
    </source>
</evidence>
<feature type="compositionally biased region" description="Low complexity" evidence="2">
    <location>
        <begin position="25"/>
        <end position="38"/>
    </location>
</feature>
<organism evidence="4 5">
    <name type="scientific">Polarella glacialis</name>
    <name type="common">Dinoflagellate</name>
    <dbReference type="NCBI Taxonomy" id="89957"/>
    <lineage>
        <taxon>Eukaryota</taxon>
        <taxon>Sar</taxon>
        <taxon>Alveolata</taxon>
        <taxon>Dinophyceae</taxon>
        <taxon>Suessiales</taxon>
        <taxon>Suessiaceae</taxon>
        <taxon>Polarella</taxon>
    </lineage>
</organism>
<dbReference type="SUPFAM" id="SSF100950">
    <property type="entry name" value="NagB/RpiA/CoA transferase-like"/>
    <property type="match status" value="1"/>
</dbReference>
<dbReference type="GO" id="GO:0005975">
    <property type="term" value="P:carbohydrate metabolic process"/>
    <property type="evidence" value="ECO:0007669"/>
    <property type="project" value="InterPro"/>
</dbReference>
<keyword evidence="1" id="KW-0175">Coiled coil</keyword>
<comment type="caution">
    <text evidence="4">The sequence shown here is derived from an EMBL/GenBank/DDBJ whole genome shotgun (WGS) entry which is preliminary data.</text>
</comment>
<dbReference type="AlphaFoldDB" id="A0A813EP50"/>
<feature type="coiled-coil region" evidence="1">
    <location>
        <begin position="229"/>
        <end position="256"/>
    </location>
</feature>
<feature type="compositionally biased region" description="Low complexity" evidence="2">
    <location>
        <begin position="76"/>
        <end position="86"/>
    </location>
</feature>
<feature type="domain" description="Glucosamine/galactosamine-6-phosphate isomerase" evidence="3">
    <location>
        <begin position="373"/>
        <end position="434"/>
    </location>
</feature>
<reference evidence="4" key="1">
    <citation type="submission" date="2021-02" db="EMBL/GenBank/DDBJ databases">
        <authorList>
            <person name="Dougan E. K."/>
            <person name="Rhodes N."/>
            <person name="Thang M."/>
            <person name="Chan C."/>
        </authorList>
    </citation>
    <scope>NUCLEOTIDE SEQUENCE</scope>
</reference>
<dbReference type="InterPro" id="IPR037171">
    <property type="entry name" value="NagB/RpiA_transferase-like"/>
</dbReference>
<dbReference type="InterPro" id="IPR000771">
    <property type="entry name" value="FBA_II"/>
</dbReference>
<proteinExistence type="predicted"/>
<dbReference type="GO" id="GO:0008270">
    <property type="term" value="F:zinc ion binding"/>
    <property type="evidence" value="ECO:0007669"/>
    <property type="project" value="InterPro"/>
</dbReference>
<dbReference type="Pfam" id="PF01116">
    <property type="entry name" value="F_bP_aldolase"/>
    <property type="match status" value="1"/>
</dbReference>
<feature type="region of interest" description="Disordered" evidence="2">
    <location>
        <begin position="25"/>
        <end position="86"/>
    </location>
</feature>
<keyword evidence="5" id="KW-1185">Reference proteome</keyword>
<evidence type="ECO:0000313" key="5">
    <source>
        <dbReference type="Proteomes" id="UP000654075"/>
    </source>
</evidence>
<feature type="compositionally biased region" description="Pro residues" evidence="2">
    <location>
        <begin position="66"/>
        <end position="75"/>
    </location>
</feature>
<dbReference type="InterPro" id="IPR006148">
    <property type="entry name" value="Glc/Gal-6P_isomerase"/>
</dbReference>
<dbReference type="Gene3D" id="3.20.20.70">
    <property type="entry name" value="Aldolase class I"/>
    <property type="match status" value="1"/>
</dbReference>
<dbReference type="PANTHER" id="PTHR11054:SF0">
    <property type="entry name" value="6-PHOSPHOGLUCONOLACTONASE"/>
    <property type="match status" value="1"/>
</dbReference>
<protein>
    <recommendedName>
        <fullName evidence="3">Glucosamine/galactosamine-6-phosphate isomerase domain-containing protein</fullName>
    </recommendedName>
</protein>
<dbReference type="InterPro" id="IPR013785">
    <property type="entry name" value="Aldolase_TIM"/>
</dbReference>
<dbReference type="Pfam" id="PF01182">
    <property type="entry name" value="Glucosamine_iso"/>
    <property type="match status" value="2"/>
</dbReference>
<feature type="region of interest" description="Disordered" evidence="2">
    <location>
        <begin position="119"/>
        <end position="151"/>
    </location>
</feature>
<evidence type="ECO:0000313" key="4">
    <source>
        <dbReference type="EMBL" id="CAE8601324.1"/>
    </source>
</evidence>